<organism evidence="2 3">
    <name type="scientific">Roridomyces roridus</name>
    <dbReference type="NCBI Taxonomy" id="1738132"/>
    <lineage>
        <taxon>Eukaryota</taxon>
        <taxon>Fungi</taxon>
        <taxon>Dikarya</taxon>
        <taxon>Basidiomycota</taxon>
        <taxon>Agaricomycotina</taxon>
        <taxon>Agaricomycetes</taxon>
        <taxon>Agaricomycetidae</taxon>
        <taxon>Agaricales</taxon>
        <taxon>Marasmiineae</taxon>
        <taxon>Mycenaceae</taxon>
        <taxon>Roridomyces</taxon>
    </lineage>
</organism>
<feature type="region of interest" description="Disordered" evidence="1">
    <location>
        <begin position="142"/>
        <end position="195"/>
    </location>
</feature>
<proteinExistence type="predicted"/>
<evidence type="ECO:0000256" key="1">
    <source>
        <dbReference type="SAM" id="MobiDB-lite"/>
    </source>
</evidence>
<reference evidence="2" key="1">
    <citation type="submission" date="2023-03" db="EMBL/GenBank/DDBJ databases">
        <title>Massive genome expansion in bonnet fungi (Mycena s.s.) driven by repeated elements and novel gene families across ecological guilds.</title>
        <authorList>
            <consortium name="Lawrence Berkeley National Laboratory"/>
            <person name="Harder C.B."/>
            <person name="Miyauchi S."/>
            <person name="Viragh M."/>
            <person name="Kuo A."/>
            <person name="Thoen E."/>
            <person name="Andreopoulos B."/>
            <person name="Lu D."/>
            <person name="Skrede I."/>
            <person name="Drula E."/>
            <person name="Henrissat B."/>
            <person name="Morin E."/>
            <person name="Kohler A."/>
            <person name="Barry K."/>
            <person name="LaButti K."/>
            <person name="Morin E."/>
            <person name="Salamov A."/>
            <person name="Lipzen A."/>
            <person name="Mereny Z."/>
            <person name="Hegedus B."/>
            <person name="Baldrian P."/>
            <person name="Stursova M."/>
            <person name="Weitz H."/>
            <person name="Taylor A."/>
            <person name="Grigoriev I.V."/>
            <person name="Nagy L.G."/>
            <person name="Martin F."/>
            <person name="Kauserud H."/>
        </authorList>
    </citation>
    <scope>NUCLEOTIDE SEQUENCE</scope>
    <source>
        <strain evidence="2">9284</strain>
    </source>
</reference>
<sequence length="269" mass="30044">MCILPNPENPAPWLDDISQSRKMSHIFREDPETPTPSGEEGEIFPTTFREMLNRGNIYCRNAAPSVPSLEARNSFDILQETESEFPQPVWPILVHVDAKSTHIQSVASAASLSRHSGMRTLSFARTVSGWYREKRVFVDGTQTEGVQRENQSAGSDENIKKRDVQNGRRPRSPHTRLATPASRRNMGSRVRRAGGHVSKPMLVTGNEMYGREGGEKKATEGWDIHERREGVTLKLRIPLGKKPGFCQWWADAKFAHPAIAGSSKSSDAP</sequence>
<name>A0AAD7FE12_9AGAR</name>
<dbReference type="AlphaFoldDB" id="A0AAD7FE12"/>
<feature type="compositionally biased region" description="Polar residues" evidence="1">
    <location>
        <begin position="142"/>
        <end position="155"/>
    </location>
</feature>
<feature type="compositionally biased region" description="Basic and acidic residues" evidence="1">
    <location>
        <begin position="157"/>
        <end position="166"/>
    </location>
</feature>
<dbReference type="Proteomes" id="UP001221142">
    <property type="component" value="Unassembled WGS sequence"/>
</dbReference>
<comment type="caution">
    <text evidence="2">The sequence shown here is derived from an EMBL/GenBank/DDBJ whole genome shotgun (WGS) entry which is preliminary data.</text>
</comment>
<protein>
    <submittedName>
        <fullName evidence="2">Uncharacterized protein</fullName>
    </submittedName>
</protein>
<evidence type="ECO:0000313" key="3">
    <source>
        <dbReference type="Proteomes" id="UP001221142"/>
    </source>
</evidence>
<dbReference type="EMBL" id="JARKIF010000026">
    <property type="protein sequence ID" value="KAJ7614564.1"/>
    <property type="molecule type" value="Genomic_DNA"/>
</dbReference>
<keyword evidence="3" id="KW-1185">Reference proteome</keyword>
<gene>
    <name evidence="2" type="ORF">FB45DRAFT_874089</name>
</gene>
<evidence type="ECO:0000313" key="2">
    <source>
        <dbReference type="EMBL" id="KAJ7614564.1"/>
    </source>
</evidence>
<accession>A0AAD7FE12</accession>